<feature type="coiled-coil region" evidence="4">
    <location>
        <begin position="40"/>
        <end position="120"/>
    </location>
</feature>
<dbReference type="OrthoDB" id="6392at2"/>
<evidence type="ECO:0000313" key="6">
    <source>
        <dbReference type="Proteomes" id="UP000196365"/>
    </source>
</evidence>
<dbReference type="Proteomes" id="UP000196365">
    <property type="component" value="Unassembled WGS sequence"/>
</dbReference>
<reference evidence="5 6" key="1">
    <citation type="submission" date="2017-02" db="EMBL/GenBank/DDBJ databases">
        <authorList>
            <person name="Peterson S.W."/>
        </authorList>
    </citation>
    <scope>NUCLEOTIDE SEQUENCE [LARGE SCALE GENOMIC DNA]</scope>
    <source>
        <strain evidence="5 6">DSM 15102</strain>
    </source>
</reference>
<comment type="function">
    <text evidence="2 3">Might take part in the signal recognition particle (SRP) pathway. This is inferred from the conservation of its genetic proximity to ftsY/ffh. May be a regulatory protein.</text>
</comment>
<evidence type="ECO:0000256" key="4">
    <source>
        <dbReference type="SAM" id="Coils"/>
    </source>
</evidence>
<sequence length="120" mass="14458">MIKIVEISLLYDFYGQLLTLKQQKVIDLYYNQDLSLGEIAENLNITRQAVYDNIKRAEKLLRNYENKLHLIEKFTRQQEKIKQIKLKIQEYKKLIDKDNNNNLTQLFQNIENILDELLIE</sequence>
<dbReference type="InterPro" id="IPR036388">
    <property type="entry name" value="WH-like_DNA-bd_sf"/>
</dbReference>
<evidence type="ECO:0000256" key="1">
    <source>
        <dbReference type="ARBA" id="ARBA00008720"/>
    </source>
</evidence>
<keyword evidence="4" id="KW-0175">Coiled coil</keyword>
<dbReference type="RefSeq" id="WP_087677643.1">
    <property type="nucleotide sequence ID" value="NZ_FUWV01000001.1"/>
</dbReference>
<gene>
    <name evidence="5" type="ORF">SAMN02745973_00197</name>
</gene>
<dbReference type="SUPFAM" id="SSF88659">
    <property type="entry name" value="Sigma3 and sigma4 domains of RNA polymerase sigma factors"/>
    <property type="match status" value="1"/>
</dbReference>
<dbReference type="HAMAP" id="MF_00245">
    <property type="entry name" value="UPF0122"/>
    <property type="match status" value="1"/>
</dbReference>
<dbReference type="Pfam" id="PF04297">
    <property type="entry name" value="UPF0122"/>
    <property type="match status" value="1"/>
</dbReference>
<keyword evidence="6" id="KW-1185">Reference proteome</keyword>
<evidence type="ECO:0000256" key="3">
    <source>
        <dbReference type="HAMAP-Rule" id="MF_00245"/>
    </source>
</evidence>
<evidence type="ECO:0000256" key="2">
    <source>
        <dbReference type="ARBA" id="ARBA00024764"/>
    </source>
</evidence>
<dbReference type="InterPro" id="IPR054831">
    <property type="entry name" value="UPF0122_fam_protein"/>
</dbReference>
<proteinExistence type="inferred from homology"/>
<dbReference type="NCBIfam" id="NF045758">
    <property type="entry name" value="YlxM"/>
    <property type="match status" value="1"/>
</dbReference>
<comment type="similarity">
    <text evidence="1 3">Belongs to the UPF0122 family.</text>
</comment>
<accession>A0A1T4JY30</accession>
<dbReference type="AlphaFoldDB" id="A0A1T4JY30"/>
<dbReference type="EMBL" id="FUWV01000001">
    <property type="protein sequence ID" value="SJZ35019.1"/>
    <property type="molecule type" value="Genomic_DNA"/>
</dbReference>
<dbReference type="PANTHER" id="PTHR40083:SF1">
    <property type="entry name" value="UPF0122 PROTEIN YLXM"/>
    <property type="match status" value="1"/>
</dbReference>
<dbReference type="InterPro" id="IPR007394">
    <property type="entry name" value="UPF0122"/>
</dbReference>
<dbReference type="PANTHER" id="PTHR40083">
    <property type="entry name" value="UPF0122 PROTEIN CBO2450/CLC_2298"/>
    <property type="match status" value="1"/>
</dbReference>
<dbReference type="NCBIfam" id="NF001072">
    <property type="entry name" value="PRK00118.2-2"/>
    <property type="match status" value="1"/>
</dbReference>
<dbReference type="Gene3D" id="1.10.10.10">
    <property type="entry name" value="Winged helix-like DNA-binding domain superfamily/Winged helix DNA-binding domain"/>
    <property type="match status" value="1"/>
</dbReference>
<protein>
    <recommendedName>
        <fullName evidence="3">UPF0122 protein SAMN02745973_00197</fullName>
    </recommendedName>
</protein>
<name>A0A1T4JY30_9FIRM</name>
<organism evidence="5 6">
    <name type="scientific">Garciella nitratireducens DSM 15102</name>
    <dbReference type="NCBI Taxonomy" id="1121911"/>
    <lineage>
        <taxon>Bacteria</taxon>
        <taxon>Bacillati</taxon>
        <taxon>Bacillota</taxon>
        <taxon>Clostridia</taxon>
        <taxon>Eubacteriales</taxon>
        <taxon>Eubacteriaceae</taxon>
        <taxon>Garciella</taxon>
    </lineage>
</organism>
<dbReference type="InterPro" id="IPR013324">
    <property type="entry name" value="RNA_pol_sigma_r3/r4-like"/>
</dbReference>
<evidence type="ECO:0000313" key="5">
    <source>
        <dbReference type="EMBL" id="SJZ35019.1"/>
    </source>
</evidence>